<dbReference type="Proteomes" id="UP000886998">
    <property type="component" value="Unassembled WGS sequence"/>
</dbReference>
<comment type="caution">
    <text evidence="1">The sequence shown here is derived from an EMBL/GenBank/DDBJ whole genome shotgun (WGS) entry which is preliminary data.</text>
</comment>
<evidence type="ECO:0000313" key="2">
    <source>
        <dbReference type="Proteomes" id="UP000886998"/>
    </source>
</evidence>
<accession>A0A8X6X9Y7</accession>
<keyword evidence="2" id="KW-1185">Reference proteome</keyword>
<dbReference type="AlphaFoldDB" id="A0A8X6X9Y7"/>
<organism evidence="1 2">
    <name type="scientific">Trichonephila inaurata madagascariensis</name>
    <dbReference type="NCBI Taxonomy" id="2747483"/>
    <lineage>
        <taxon>Eukaryota</taxon>
        <taxon>Metazoa</taxon>
        <taxon>Ecdysozoa</taxon>
        <taxon>Arthropoda</taxon>
        <taxon>Chelicerata</taxon>
        <taxon>Arachnida</taxon>
        <taxon>Araneae</taxon>
        <taxon>Araneomorphae</taxon>
        <taxon>Entelegynae</taxon>
        <taxon>Araneoidea</taxon>
        <taxon>Nephilidae</taxon>
        <taxon>Trichonephila</taxon>
        <taxon>Trichonephila inaurata</taxon>
    </lineage>
</organism>
<protein>
    <submittedName>
        <fullName evidence="1">Uncharacterized protein</fullName>
    </submittedName>
</protein>
<reference evidence="1" key="1">
    <citation type="submission" date="2020-08" db="EMBL/GenBank/DDBJ databases">
        <title>Multicomponent nature underlies the extraordinary mechanical properties of spider dragline silk.</title>
        <authorList>
            <person name="Kono N."/>
            <person name="Nakamura H."/>
            <person name="Mori M."/>
            <person name="Yoshida Y."/>
            <person name="Ohtoshi R."/>
            <person name="Malay A.D."/>
            <person name="Moran D.A.P."/>
            <person name="Tomita M."/>
            <person name="Numata K."/>
            <person name="Arakawa K."/>
        </authorList>
    </citation>
    <scope>NUCLEOTIDE SEQUENCE</scope>
</reference>
<evidence type="ECO:0000313" key="1">
    <source>
        <dbReference type="EMBL" id="GFY48041.1"/>
    </source>
</evidence>
<name>A0A8X6X9Y7_9ARAC</name>
<dbReference type="EMBL" id="BMAV01006301">
    <property type="protein sequence ID" value="GFY48041.1"/>
    <property type="molecule type" value="Genomic_DNA"/>
</dbReference>
<gene>
    <name evidence="1" type="ORF">TNIN_172721</name>
</gene>
<sequence length="129" mass="14550">MGASILGVKWWTHVSSPVTIPKRKKFPLHGSTSFQADRLRFSRVCRGHVGAPIVDLFLSKNVVGDVLSRSCEFPVLPLKMVIRRFVNGSSPSRHLHLGGFSPVLVSPTCTPIPKLRTISHHFRHFRKRF</sequence>
<proteinExistence type="predicted"/>